<dbReference type="Proteomes" id="UP000095287">
    <property type="component" value="Unplaced"/>
</dbReference>
<evidence type="ECO:0000313" key="2">
    <source>
        <dbReference type="WBParaSite" id="L893_g21643.t1"/>
    </source>
</evidence>
<sequence>MAPNDALLERPRRVECKTHELCVALADTISDDALITEAPQMRSRVRDRFSTRKVHLHFVLCGVRGVRSLDTMTTAGGRKRLDRAEHRISMISLAWASEFEASNNEY</sequence>
<dbReference type="AlphaFoldDB" id="A0A1I7Z1H5"/>
<protein>
    <submittedName>
        <fullName evidence="2">Transposase</fullName>
    </submittedName>
</protein>
<evidence type="ECO:0000313" key="1">
    <source>
        <dbReference type="Proteomes" id="UP000095287"/>
    </source>
</evidence>
<proteinExistence type="predicted"/>
<organism evidence="1 2">
    <name type="scientific">Steinernema glaseri</name>
    <dbReference type="NCBI Taxonomy" id="37863"/>
    <lineage>
        <taxon>Eukaryota</taxon>
        <taxon>Metazoa</taxon>
        <taxon>Ecdysozoa</taxon>
        <taxon>Nematoda</taxon>
        <taxon>Chromadorea</taxon>
        <taxon>Rhabditida</taxon>
        <taxon>Tylenchina</taxon>
        <taxon>Panagrolaimomorpha</taxon>
        <taxon>Strongyloidoidea</taxon>
        <taxon>Steinernematidae</taxon>
        <taxon>Steinernema</taxon>
    </lineage>
</organism>
<reference evidence="2" key="1">
    <citation type="submission" date="2016-11" db="UniProtKB">
        <authorList>
            <consortium name="WormBaseParasite"/>
        </authorList>
    </citation>
    <scope>IDENTIFICATION</scope>
</reference>
<name>A0A1I7Z1H5_9BILA</name>
<keyword evidence="1" id="KW-1185">Reference proteome</keyword>
<accession>A0A1I7Z1H5</accession>
<dbReference type="WBParaSite" id="L893_g21643.t1">
    <property type="protein sequence ID" value="L893_g21643.t1"/>
    <property type="gene ID" value="L893_g21643"/>
</dbReference>